<dbReference type="GO" id="GO:0016787">
    <property type="term" value="F:hydrolase activity"/>
    <property type="evidence" value="ECO:0007669"/>
    <property type="project" value="UniProtKB-KW"/>
</dbReference>
<organism evidence="1">
    <name type="scientific">Rhizophora mucronata</name>
    <name type="common">Asiatic mangrove</name>
    <dbReference type="NCBI Taxonomy" id="61149"/>
    <lineage>
        <taxon>Eukaryota</taxon>
        <taxon>Viridiplantae</taxon>
        <taxon>Streptophyta</taxon>
        <taxon>Embryophyta</taxon>
        <taxon>Tracheophyta</taxon>
        <taxon>Spermatophyta</taxon>
        <taxon>Magnoliopsida</taxon>
        <taxon>eudicotyledons</taxon>
        <taxon>Gunneridae</taxon>
        <taxon>Pentapetalae</taxon>
        <taxon>rosids</taxon>
        <taxon>fabids</taxon>
        <taxon>Malpighiales</taxon>
        <taxon>Rhizophoraceae</taxon>
        <taxon>Rhizophora</taxon>
    </lineage>
</organism>
<dbReference type="EMBL" id="GGEC01032308">
    <property type="protein sequence ID" value="MBX12792.1"/>
    <property type="molecule type" value="Transcribed_RNA"/>
</dbReference>
<sequence length="41" mass="4919">MLHDKTMELNTKDVSDFSDRQCYLLEHFVQVNLDFLLMRDG</sequence>
<keyword evidence="1" id="KW-0378">Hydrolase</keyword>
<dbReference type="AlphaFoldDB" id="A0A2P2L490"/>
<name>A0A2P2L490_RHIMU</name>
<protein>
    <submittedName>
        <fullName evidence="1">Peptidyl-tRNA hydrolase 2 isoform X2</fullName>
    </submittedName>
</protein>
<accession>A0A2P2L490</accession>
<dbReference type="EMBL" id="GGEC01032305">
    <property type="protein sequence ID" value="MBX12789.1"/>
    <property type="molecule type" value="Transcribed_RNA"/>
</dbReference>
<evidence type="ECO:0000313" key="1">
    <source>
        <dbReference type="EMBL" id="MBX12792.1"/>
    </source>
</evidence>
<reference evidence="1" key="1">
    <citation type="submission" date="2018-02" db="EMBL/GenBank/DDBJ databases">
        <title>Rhizophora mucronata_Transcriptome.</title>
        <authorList>
            <person name="Meera S.P."/>
            <person name="Sreeshan A."/>
            <person name="Augustine A."/>
        </authorList>
    </citation>
    <scope>NUCLEOTIDE SEQUENCE</scope>
    <source>
        <tissue evidence="1">Leaf</tissue>
    </source>
</reference>
<proteinExistence type="predicted"/>